<organism evidence="8 9">
    <name type="scientific">Aliikangiella maris</name>
    <dbReference type="NCBI Taxonomy" id="3162458"/>
    <lineage>
        <taxon>Bacteria</taxon>
        <taxon>Pseudomonadati</taxon>
        <taxon>Pseudomonadota</taxon>
        <taxon>Gammaproteobacteria</taxon>
        <taxon>Oceanospirillales</taxon>
        <taxon>Pleioneaceae</taxon>
        <taxon>Aliikangiella</taxon>
    </lineage>
</organism>
<dbReference type="InterPro" id="IPR025405">
    <property type="entry name" value="DUF4131"/>
</dbReference>
<dbReference type="CDD" id="cd07731">
    <property type="entry name" value="ComA-like_MBL-fold"/>
    <property type="match status" value="1"/>
</dbReference>
<feature type="transmembrane region" description="Helical" evidence="6">
    <location>
        <begin position="241"/>
        <end position="265"/>
    </location>
</feature>
<evidence type="ECO:0000256" key="2">
    <source>
        <dbReference type="ARBA" id="ARBA00022475"/>
    </source>
</evidence>
<gene>
    <name evidence="8" type="ORF">ABVT43_10030</name>
</gene>
<reference evidence="8 9" key="1">
    <citation type="submission" date="2024-06" db="EMBL/GenBank/DDBJ databases">
        <authorList>
            <person name="Li F."/>
        </authorList>
    </citation>
    <scope>NUCLEOTIDE SEQUENCE [LARGE SCALE GENOMIC DNA]</scope>
    <source>
        <strain evidence="8 9">GXAS 311</strain>
    </source>
</reference>
<dbReference type="SMART" id="SM00849">
    <property type="entry name" value="Lactamase_B"/>
    <property type="match status" value="1"/>
</dbReference>
<keyword evidence="5 6" id="KW-0472">Membrane</keyword>
<dbReference type="Gene3D" id="3.60.15.10">
    <property type="entry name" value="Ribonuclease Z/Hydroxyacylglutathione hydrolase-like"/>
    <property type="match status" value="1"/>
</dbReference>
<comment type="subcellular location">
    <subcellularLocation>
        <location evidence="1">Cell membrane</location>
        <topology evidence="1">Multi-pass membrane protein</topology>
    </subcellularLocation>
</comment>
<keyword evidence="2" id="KW-1003">Cell membrane</keyword>
<dbReference type="InterPro" id="IPR035681">
    <property type="entry name" value="ComA-like_MBL"/>
</dbReference>
<feature type="transmembrane region" description="Helical" evidence="6">
    <location>
        <begin position="46"/>
        <end position="65"/>
    </location>
</feature>
<dbReference type="NCBIfam" id="TIGR00360">
    <property type="entry name" value="ComEC_N-term"/>
    <property type="match status" value="1"/>
</dbReference>
<feature type="transmembrane region" description="Helical" evidence="6">
    <location>
        <begin position="6"/>
        <end position="34"/>
    </location>
</feature>
<dbReference type="RefSeq" id="WP_353896050.1">
    <property type="nucleotide sequence ID" value="NZ_JBEVCJ010000010.1"/>
</dbReference>
<feature type="domain" description="Metallo-beta-lactamase" evidence="7">
    <location>
        <begin position="525"/>
        <end position="707"/>
    </location>
</feature>
<feature type="transmembrane region" description="Helical" evidence="6">
    <location>
        <begin position="375"/>
        <end position="395"/>
    </location>
</feature>
<dbReference type="InterPro" id="IPR036866">
    <property type="entry name" value="RibonucZ/Hydroxyglut_hydro"/>
</dbReference>
<feature type="transmembrane region" description="Helical" evidence="6">
    <location>
        <begin position="331"/>
        <end position="363"/>
    </location>
</feature>
<evidence type="ECO:0000256" key="4">
    <source>
        <dbReference type="ARBA" id="ARBA00022989"/>
    </source>
</evidence>
<dbReference type="InterPro" id="IPR004477">
    <property type="entry name" value="ComEC_N"/>
</dbReference>
<protein>
    <submittedName>
        <fullName evidence="8">DNA internalization-related competence protein ComEC/Rec2</fullName>
    </submittedName>
</protein>
<dbReference type="Pfam" id="PF00753">
    <property type="entry name" value="Lactamase_B"/>
    <property type="match status" value="1"/>
</dbReference>
<dbReference type="Pfam" id="PF13567">
    <property type="entry name" value="DUF4131"/>
    <property type="match status" value="1"/>
</dbReference>
<evidence type="ECO:0000256" key="3">
    <source>
        <dbReference type="ARBA" id="ARBA00022692"/>
    </source>
</evidence>
<evidence type="ECO:0000256" key="5">
    <source>
        <dbReference type="ARBA" id="ARBA00023136"/>
    </source>
</evidence>
<keyword evidence="9" id="KW-1185">Reference proteome</keyword>
<comment type="caution">
    <text evidence="8">The sequence shown here is derived from an EMBL/GenBank/DDBJ whole genome shotgun (WGS) entry which is preliminary data.</text>
</comment>
<sequence>MLTQGMGLLIGLLSLWFIPHAQFALILLLVSLGILLCRKWFKFSCLFNWVNWGIIWACLNILVWANTTKSLITDAATVEVEGMICSIPYRQAERILFDFCVSYINGQEVGWLSQRKFQASWWHVEDALVSEKSAIHAGETWVLYGRIKPARGRVNPAGFDRERWLLANHYLGQLSVKRWTGFRDLSSISSLYHQMRQSVYEKVRFVLKDSEFQGVILAILMGERQHFSNQQQDVFQRSGTAHLLAISGLHIGIAALWVYWGFLFICKRTAKFCLLIPACRAAEIGALCGALFLLLLSGMAIPACRATLMLSVVFVSRWFGSYLPIANVLSLVMLITLIIFPFSILLASFWLSFGTVSMIALVLNKPSYFREKLVLWFRINWFLFLMLIPVSWVIFGYVSWVAFAVNLLLIPVYSFVITPLIYLAGILAFIEINMAKWLFDWISELIGIGFIIQSKSVEYNQLIPEVSFNPLSLLYVGSLLTISLLPYKLLNLKLKILFLIGFLLSMPFQQKRPYDFQMWVFDIGQGLAVYIETPDGNLIFDTGWGNKQFNLAKTTIIPFLQNNKIRQVDKLIVSHDDSDHSGGVSELLSQVNITQVLSGESILFSHADNCHRATSWQWGRVEFEFLSTDNVLWKSGNNASCVLSVKVGQQHILLTGDIEKQSEAYLIQQGLKPHDFLLAPHHGSLTSSSRQFVNHVRPKYVIFSTGYDNRWKFPKTEVVERYRLIGSEIYNTADDGAVWLYAKPDEQINIASFRRLYPQFWR</sequence>
<dbReference type="NCBIfam" id="TIGR00361">
    <property type="entry name" value="ComEC_Rec2"/>
    <property type="match status" value="1"/>
</dbReference>
<dbReference type="PANTHER" id="PTHR30619:SF1">
    <property type="entry name" value="RECOMBINATION PROTEIN 2"/>
    <property type="match status" value="1"/>
</dbReference>
<accession>A0ABV2BU54</accession>
<dbReference type="InterPro" id="IPR004797">
    <property type="entry name" value="Competence_ComEC/Rec2"/>
</dbReference>
<dbReference type="Pfam" id="PF03772">
    <property type="entry name" value="Competence"/>
    <property type="match status" value="1"/>
</dbReference>
<name>A0ABV2BU54_9GAMM</name>
<keyword evidence="4 6" id="KW-1133">Transmembrane helix</keyword>
<dbReference type="SUPFAM" id="SSF56281">
    <property type="entry name" value="Metallo-hydrolase/oxidoreductase"/>
    <property type="match status" value="1"/>
</dbReference>
<dbReference type="Proteomes" id="UP001548189">
    <property type="component" value="Unassembled WGS sequence"/>
</dbReference>
<proteinExistence type="predicted"/>
<dbReference type="EMBL" id="JBEVCJ010000010">
    <property type="protein sequence ID" value="MET1255464.1"/>
    <property type="molecule type" value="Genomic_DNA"/>
</dbReference>
<evidence type="ECO:0000259" key="7">
    <source>
        <dbReference type="SMART" id="SM00849"/>
    </source>
</evidence>
<feature type="transmembrane region" description="Helical" evidence="6">
    <location>
        <begin position="401"/>
        <end position="430"/>
    </location>
</feature>
<dbReference type="PANTHER" id="PTHR30619">
    <property type="entry name" value="DNA INTERNALIZATION/COMPETENCE PROTEIN COMEC/REC2"/>
    <property type="match status" value="1"/>
</dbReference>
<dbReference type="InterPro" id="IPR052159">
    <property type="entry name" value="Competence_DNA_uptake"/>
</dbReference>
<evidence type="ECO:0000313" key="8">
    <source>
        <dbReference type="EMBL" id="MET1255464.1"/>
    </source>
</evidence>
<evidence type="ECO:0000256" key="6">
    <source>
        <dbReference type="SAM" id="Phobius"/>
    </source>
</evidence>
<keyword evidence="3 6" id="KW-0812">Transmembrane</keyword>
<feature type="transmembrane region" description="Helical" evidence="6">
    <location>
        <begin position="286"/>
        <end position="319"/>
    </location>
</feature>
<evidence type="ECO:0000313" key="9">
    <source>
        <dbReference type="Proteomes" id="UP001548189"/>
    </source>
</evidence>
<dbReference type="InterPro" id="IPR001279">
    <property type="entry name" value="Metallo-B-lactamas"/>
</dbReference>
<evidence type="ECO:0000256" key="1">
    <source>
        <dbReference type="ARBA" id="ARBA00004651"/>
    </source>
</evidence>